<dbReference type="PATRIC" id="fig|658445.3.peg.1647"/>
<dbReference type="KEGG" id="pgb:H744_1c1518"/>
<dbReference type="AlphaFoldDB" id="A0A0C5WU08"/>
<feature type="domain" description="Retropepsin-like aspartic endopeptidase" evidence="1">
    <location>
        <begin position="31"/>
        <end position="167"/>
    </location>
</feature>
<dbReference type="PANTHER" id="PTHR38037">
    <property type="entry name" value="ZN_PROTEASE DOMAIN-CONTAINING PROTEIN"/>
    <property type="match status" value="1"/>
</dbReference>
<dbReference type="HOGENOM" id="CLU_099424_1_1_6"/>
<dbReference type="Proteomes" id="UP000032303">
    <property type="component" value="Chromosome 1"/>
</dbReference>
<evidence type="ECO:0000259" key="1">
    <source>
        <dbReference type="Pfam" id="PF05618"/>
    </source>
</evidence>
<dbReference type="Pfam" id="PF05618">
    <property type="entry name" value="Zn_protease"/>
    <property type="match status" value="1"/>
</dbReference>
<dbReference type="PANTHER" id="PTHR38037:SF1">
    <property type="entry name" value="ATP-DEPENDENT ZINC PROTEASE DOMAIN-CONTAINING PROTEIN-RELATED"/>
    <property type="match status" value="1"/>
</dbReference>
<gene>
    <name evidence="2" type="ORF">H744_1c1518</name>
</gene>
<organism evidence="2 3">
    <name type="scientific">Photobacterium gaetbulicola Gung47</name>
    <dbReference type="NCBI Taxonomy" id="658445"/>
    <lineage>
        <taxon>Bacteria</taxon>
        <taxon>Pseudomonadati</taxon>
        <taxon>Pseudomonadota</taxon>
        <taxon>Gammaproteobacteria</taxon>
        <taxon>Vibrionales</taxon>
        <taxon>Vibrionaceae</taxon>
        <taxon>Photobacterium</taxon>
    </lineage>
</organism>
<evidence type="ECO:0000313" key="2">
    <source>
        <dbReference type="EMBL" id="AJR06540.1"/>
    </source>
</evidence>
<accession>A0A0C5WU08</accession>
<proteinExistence type="predicted"/>
<dbReference type="InterPro" id="IPR021109">
    <property type="entry name" value="Peptidase_aspartic_dom_sf"/>
</dbReference>
<dbReference type="Gene3D" id="2.40.70.10">
    <property type="entry name" value="Acid Proteases"/>
    <property type="match status" value="1"/>
</dbReference>
<evidence type="ECO:0000313" key="3">
    <source>
        <dbReference type="Proteomes" id="UP000032303"/>
    </source>
</evidence>
<keyword evidence="3" id="KW-1185">Reference proteome</keyword>
<sequence>MHQLYCFQFPYSERLNQSLQVDVLKTDNKVIVGWREWVSLPQLGIERIKAKVDTGARTSCLHTFAIEEFRHNNQQWLRFWVHPIQANTDVVVQCESRVIDQRLVRDSGGHETQRYIIRTELVAGNSSFPIEMTLTPRDNMRFRMLIGRTALHSRMIVDPGKSFLLSKE</sequence>
<dbReference type="SUPFAM" id="SSF50630">
    <property type="entry name" value="Acid proteases"/>
    <property type="match status" value="1"/>
</dbReference>
<protein>
    <submittedName>
        <fullName evidence="2">Ribosomal protein S6 modification protein</fullName>
    </submittedName>
</protein>
<dbReference type="EMBL" id="CP005973">
    <property type="protein sequence ID" value="AJR06540.1"/>
    <property type="molecule type" value="Genomic_DNA"/>
</dbReference>
<name>A0A0C5WU08_9GAMM</name>
<dbReference type="InterPro" id="IPR008503">
    <property type="entry name" value="Asp_endopeptidase"/>
</dbReference>
<dbReference type="STRING" id="658445.H744_1c1518"/>
<reference evidence="2 3" key="1">
    <citation type="submission" date="2013-05" db="EMBL/GenBank/DDBJ databases">
        <title>Complete genome sequence of the lipase-producing bacterium Photobacterium gaetbulicola Gung47.</title>
        <authorList>
            <person name="Kim Y.-O."/>
        </authorList>
    </citation>
    <scope>NUCLEOTIDE SEQUENCE [LARGE SCALE GENOMIC DNA]</scope>
    <source>
        <strain evidence="2 3">Gung47</strain>
    </source>
</reference>